<accession>A0A0B0N5K5</accession>
<comment type="caution">
    <text evidence="1">The sequence shown here is derived from an EMBL/GenBank/DDBJ whole genome shotgun (WGS) entry which is preliminary data.</text>
</comment>
<sequence length="16" mass="2012">MLTLFYFLYFIVLESL</sequence>
<dbReference type="Proteomes" id="UP000032142">
    <property type="component" value="Unassembled WGS sequence"/>
</dbReference>
<dbReference type="AlphaFoldDB" id="A0A0B0N5K5"/>
<evidence type="ECO:0000313" key="2">
    <source>
        <dbReference type="Proteomes" id="UP000032142"/>
    </source>
</evidence>
<dbReference type="EMBL" id="JRRC01485997">
    <property type="protein sequence ID" value="KHG07957.1"/>
    <property type="molecule type" value="Genomic_DNA"/>
</dbReference>
<organism evidence="1 2">
    <name type="scientific">Gossypium arboreum</name>
    <name type="common">Tree cotton</name>
    <name type="synonym">Gossypium nanking</name>
    <dbReference type="NCBI Taxonomy" id="29729"/>
    <lineage>
        <taxon>Eukaryota</taxon>
        <taxon>Viridiplantae</taxon>
        <taxon>Streptophyta</taxon>
        <taxon>Embryophyta</taxon>
        <taxon>Tracheophyta</taxon>
        <taxon>Spermatophyta</taxon>
        <taxon>Magnoliopsida</taxon>
        <taxon>eudicotyledons</taxon>
        <taxon>Gunneridae</taxon>
        <taxon>Pentapetalae</taxon>
        <taxon>rosids</taxon>
        <taxon>malvids</taxon>
        <taxon>Malvales</taxon>
        <taxon>Malvaceae</taxon>
        <taxon>Malvoideae</taxon>
        <taxon>Gossypium</taxon>
    </lineage>
</organism>
<evidence type="ECO:0000313" key="1">
    <source>
        <dbReference type="EMBL" id="KHG07957.1"/>
    </source>
</evidence>
<reference evidence="2" key="1">
    <citation type="submission" date="2014-09" db="EMBL/GenBank/DDBJ databases">
        <authorList>
            <person name="Mudge J."/>
            <person name="Ramaraj T."/>
            <person name="Lindquist I.E."/>
            <person name="Bharti A.K."/>
            <person name="Sundararajan A."/>
            <person name="Cameron C.T."/>
            <person name="Woodward J.E."/>
            <person name="May G.D."/>
            <person name="Brubaker C."/>
            <person name="Broadhvest J."/>
            <person name="Wilkins T.A."/>
        </authorList>
    </citation>
    <scope>NUCLEOTIDE SEQUENCE</scope>
    <source>
        <strain evidence="2">cv. AKA8401</strain>
    </source>
</reference>
<gene>
    <name evidence="1" type="ORF">F383_35034</name>
</gene>
<protein>
    <submittedName>
        <fullName evidence="1">Uncharacterized protein</fullName>
    </submittedName>
</protein>
<proteinExistence type="predicted"/>
<keyword evidence="2" id="KW-1185">Reference proteome</keyword>
<name>A0A0B0N5K5_GOSAR</name>